<reference evidence="1 2" key="1">
    <citation type="submission" date="2020-07" db="EMBL/GenBank/DDBJ databases">
        <title>Trichoderma asperellum IC-1 whole genome shotgun sequence.</title>
        <authorList>
            <person name="Kanamasa S."/>
            <person name="Takahashi H."/>
        </authorList>
    </citation>
    <scope>NUCLEOTIDE SEQUENCE [LARGE SCALE GENOMIC DNA]</scope>
    <source>
        <strain evidence="1 2">IC-1</strain>
    </source>
</reference>
<proteinExistence type="predicted"/>
<protein>
    <submittedName>
        <fullName evidence="1">Uncharacterized protein</fullName>
    </submittedName>
</protein>
<dbReference type="EMBL" id="BLZH01000015">
    <property type="protein sequence ID" value="GFP59977.1"/>
    <property type="molecule type" value="Genomic_DNA"/>
</dbReference>
<comment type="caution">
    <text evidence="1">The sequence shown here is derived from an EMBL/GenBank/DDBJ whole genome shotgun (WGS) entry which is preliminary data.</text>
</comment>
<evidence type="ECO:0000313" key="2">
    <source>
        <dbReference type="Proteomes" id="UP000517252"/>
    </source>
</evidence>
<sequence length="224" mass="24828">MPLQISVFRSSALAAERFRRLLLHMLPAFRVTAWDQCHCPACDPRPCAVMPSDDVQLGSPDGVVGCRVHGLSLDLALKRAWSSELDPEQTRRSLDSRVLGPGPGRDMVKCFRGTRYCAAGLVRRAECMPSVECVLQPVGTQYHHRAHQPTPLSTLGVLPELVSYHPRPKLFPSNLGPVQLHIRFAAGLGVASPSNLFWRLSRRKLTVFALSPGRLLGRWGCSRF</sequence>
<dbReference type="AlphaFoldDB" id="A0A6V8R4L5"/>
<gene>
    <name evidence="1" type="ORF">TASIC1_0015014600</name>
</gene>
<organism evidence="1 2">
    <name type="scientific">Trichoderma asperellum</name>
    <name type="common">Filamentous fungus</name>
    <dbReference type="NCBI Taxonomy" id="101201"/>
    <lineage>
        <taxon>Eukaryota</taxon>
        <taxon>Fungi</taxon>
        <taxon>Dikarya</taxon>
        <taxon>Ascomycota</taxon>
        <taxon>Pezizomycotina</taxon>
        <taxon>Sordariomycetes</taxon>
        <taxon>Hypocreomycetidae</taxon>
        <taxon>Hypocreales</taxon>
        <taxon>Hypocreaceae</taxon>
        <taxon>Trichoderma</taxon>
    </lineage>
</organism>
<dbReference type="Proteomes" id="UP000517252">
    <property type="component" value="Unassembled WGS sequence"/>
</dbReference>
<evidence type="ECO:0000313" key="1">
    <source>
        <dbReference type="EMBL" id="GFP59977.1"/>
    </source>
</evidence>
<name>A0A6V8R4L5_TRIAP</name>
<accession>A0A6V8R4L5</accession>